<protein>
    <submittedName>
        <fullName evidence="2">Glycosyltransferase WbuB</fullName>
    </submittedName>
</protein>
<evidence type="ECO:0000313" key="2">
    <source>
        <dbReference type="EMBL" id="GLI36665.1"/>
    </source>
</evidence>
<dbReference type="SUPFAM" id="SSF53756">
    <property type="entry name" value="UDP-Glycosyltransferase/glycogen phosphorylase"/>
    <property type="match status" value="1"/>
</dbReference>
<dbReference type="Gene3D" id="3.40.50.2000">
    <property type="entry name" value="Glycogen Phosphorylase B"/>
    <property type="match status" value="2"/>
</dbReference>
<dbReference type="Proteomes" id="UP001144352">
    <property type="component" value="Unassembled WGS sequence"/>
</dbReference>
<feature type="domain" description="Glycosyltransferase subfamily 4-like N-terminal" evidence="1">
    <location>
        <begin position="16"/>
        <end position="202"/>
    </location>
</feature>
<name>A0A9W6FX59_9BACT</name>
<gene>
    <name evidence="2" type="primary">wlbE</name>
    <name evidence="2" type="ORF">GHYDROH2_01660</name>
</gene>
<accession>A0A9W6FX59</accession>
<reference evidence="2" key="1">
    <citation type="submission" date="2022-12" db="EMBL/GenBank/DDBJ databases">
        <title>Reference genome sequencing for broad-spectrum identification of bacterial and archaeal isolates by mass spectrometry.</title>
        <authorList>
            <person name="Sekiguchi Y."/>
            <person name="Tourlousse D.M."/>
        </authorList>
    </citation>
    <scope>NUCLEOTIDE SEQUENCE</scope>
    <source>
        <strain evidence="2">H2</strain>
    </source>
</reference>
<comment type="caution">
    <text evidence="2">The sequence shown here is derived from an EMBL/GenBank/DDBJ whole genome shotgun (WGS) entry which is preliminary data.</text>
</comment>
<dbReference type="RefSeq" id="WP_214187323.1">
    <property type="nucleotide sequence ID" value="NZ_BSDS01000001.1"/>
</dbReference>
<proteinExistence type="predicted"/>
<evidence type="ECO:0000259" key="1">
    <source>
        <dbReference type="Pfam" id="PF13579"/>
    </source>
</evidence>
<dbReference type="GO" id="GO:0016757">
    <property type="term" value="F:glycosyltransferase activity"/>
    <property type="evidence" value="ECO:0007669"/>
    <property type="project" value="UniProtKB-ARBA"/>
</dbReference>
<sequence>MNILLVNHYAGSPVHGMEYRPFYLAREWVRLGHSVRILASAESHVRARQPDLLGRKSLEEVIEGVSYSWYRTPPYVGNGIGRVRNMASFVGWLYREGKRIADDFRPDVVIASSTYPMDIWPAHRIARMAGARLVYEVHDLWPLSPIELGGMPRWHPFIILVQIAEDYAYRHADSVVSMLPKVREYMESRGMAPHKLHIVPNGIDPAEWDSDFPPLEGDVKAVFKRFREEGFSIVGYAGAHGVANALDAFLEAAVLMAEERVVFMLVGNGPEKAVLQRQASAAGLRNVCFLDPVKKNQIPSLLKWFDVAYIGLQRQPLFRFGIAPNKLMDYMMAGCPVLMAIEAGNDPVGEAGCGLTVMPEDAGAIAKGIRTLLAMGEKQRNEMGRLARKYILQHHTYLVLARRFLEAVT</sequence>
<dbReference type="PANTHER" id="PTHR12526">
    <property type="entry name" value="GLYCOSYLTRANSFERASE"/>
    <property type="match status" value="1"/>
</dbReference>
<dbReference type="InterPro" id="IPR028098">
    <property type="entry name" value="Glyco_trans_4-like_N"/>
</dbReference>
<dbReference type="PANTHER" id="PTHR12526:SF622">
    <property type="entry name" value="GLYCOSYLTRANSFERASE (GROUP I)"/>
    <property type="match status" value="1"/>
</dbReference>
<organism evidence="2 3">
    <name type="scientific">Geobacter hydrogenophilus</name>
    <dbReference type="NCBI Taxonomy" id="40983"/>
    <lineage>
        <taxon>Bacteria</taxon>
        <taxon>Pseudomonadati</taxon>
        <taxon>Thermodesulfobacteriota</taxon>
        <taxon>Desulfuromonadia</taxon>
        <taxon>Geobacterales</taxon>
        <taxon>Geobacteraceae</taxon>
        <taxon>Geobacter</taxon>
    </lineage>
</organism>
<dbReference type="EMBL" id="BSDS01000001">
    <property type="protein sequence ID" value="GLI36665.1"/>
    <property type="molecule type" value="Genomic_DNA"/>
</dbReference>
<dbReference type="AlphaFoldDB" id="A0A9W6FX59"/>
<dbReference type="Pfam" id="PF13692">
    <property type="entry name" value="Glyco_trans_1_4"/>
    <property type="match status" value="1"/>
</dbReference>
<keyword evidence="3" id="KW-1185">Reference proteome</keyword>
<dbReference type="Pfam" id="PF13579">
    <property type="entry name" value="Glyco_trans_4_4"/>
    <property type="match status" value="1"/>
</dbReference>
<evidence type="ECO:0000313" key="3">
    <source>
        <dbReference type="Proteomes" id="UP001144352"/>
    </source>
</evidence>
<dbReference type="CDD" id="cd03794">
    <property type="entry name" value="GT4_WbuB-like"/>
    <property type="match status" value="1"/>
</dbReference>